<dbReference type="Proteomes" id="UP000755667">
    <property type="component" value="Unassembled WGS sequence"/>
</dbReference>
<keyword evidence="2" id="KW-0282">Flagellum</keyword>
<feature type="region of interest" description="Disordered" evidence="1">
    <location>
        <begin position="385"/>
        <end position="409"/>
    </location>
</feature>
<comment type="caution">
    <text evidence="2">The sequence shown here is derived from an EMBL/GenBank/DDBJ whole genome shotgun (WGS) entry which is preliminary data.</text>
</comment>
<proteinExistence type="predicted"/>
<keyword evidence="2" id="KW-0969">Cilium</keyword>
<sequence>MDDSVQVDPTNFLQHIFIVKNLSISGVDSEKVLIEDLEDKNFLKKPQPSRDYSDEISSNEIASSQIISSHSPQSEGIPRQAKFRSMIHTNERMNFVLNFGRQSNPHSHILDISQEASSTASNYKLSSQKLPMKKVQAENLVRELPSVHEGSDKNDFLKDSPPMSSVKAPTVTSVQHLQSSFRSGGDIRNYAENNITIFEHSAKQLVEFPNDKNMAVNETRVSGDGGLKEGVGHRVDRWIDGGNSNTKNIPLRPLSILHKDEMAISSSAQVDIDVPASVEPKYLDEISKGTAGYIDRFGHQTRLENWVRRPAEIGIFSTSLTSDQPLTIITLENGIEGVDIKFTASSKELTELLSRNQQELRNIFRQSDLQSYQFSFSNGCAGGHSSEKSLNSAKNEMTQNGDVPVNVEL</sequence>
<evidence type="ECO:0000313" key="5">
    <source>
        <dbReference type="Proteomes" id="UP000809440"/>
    </source>
</evidence>
<protein>
    <submittedName>
        <fullName evidence="2">Flagellar hook-length control protein FliK</fullName>
    </submittedName>
</protein>
<organism evidence="2 4">
    <name type="scientific">Marivita cryptomonadis</name>
    <dbReference type="NCBI Taxonomy" id="505252"/>
    <lineage>
        <taxon>Bacteria</taxon>
        <taxon>Pseudomonadati</taxon>
        <taxon>Pseudomonadota</taxon>
        <taxon>Alphaproteobacteria</taxon>
        <taxon>Rhodobacterales</taxon>
        <taxon>Roseobacteraceae</taxon>
        <taxon>Marivita</taxon>
    </lineage>
</organism>
<dbReference type="RefSeq" id="WP_138487794.1">
    <property type="nucleotide sequence ID" value="NZ_JAFBWU010000006.1"/>
</dbReference>
<evidence type="ECO:0000313" key="4">
    <source>
        <dbReference type="Proteomes" id="UP000755667"/>
    </source>
</evidence>
<evidence type="ECO:0000256" key="1">
    <source>
        <dbReference type="SAM" id="MobiDB-lite"/>
    </source>
</evidence>
<keyword evidence="2" id="KW-0966">Cell projection</keyword>
<dbReference type="EMBL" id="JAFBXF010000006">
    <property type="protein sequence ID" value="MBM2417392.1"/>
    <property type="molecule type" value="Genomic_DNA"/>
</dbReference>
<gene>
    <name evidence="2" type="ORF">JQX41_10450</name>
    <name evidence="3" type="ORF">JQX48_10455</name>
</gene>
<dbReference type="Proteomes" id="UP000809440">
    <property type="component" value="Unassembled WGS sequence"/>
</dbReference>
<dbReference type="EMBL" id="JAFBXE010000006">
    <property type="protein sequence ID" value="MBM2412724.1"/>
    <property type="molecule type" value="Genomic_DNA"/>
</dbReference>
<feature type="compositionally biased region" description="Polar residues" evidence="1">
    <location>
        <begin position="388"/>
        <end position="401"/>
    </location>
</feature>
<accession>A0A9Q2NS96</accession>
<evidence type="ECO:0000313" key="2">
    <source>
        <dbReference type="EMBL" id="MBM2412724.1"/>
    </source>
</evidence>
<keyword evidence="5" id="KW-1185">Reference proteome</keyword>
<reference evidence="2 5" key="1">
    <citation type="submission" date="2021-01" db="EMBL/GenBank/DDBJ databases">
        <title>Diatom-associated Roseobacters Show Island Model of Population Structure.</title>
        <authorList>
            <person name="Qu L."/>
            <person name="Feng X."/>
            <person name="Chen Y."/>
            <person name="Li L."/>
            <person name="Wang X."/>
            <person name="Hu Z."/>
            <person name="Wang H."/>
            <person name="Luo H."/>
        </authorList>
    </citation>
    <scope>NUCLEOTIDE SEQUENCE</scope>
    <source>
        <strain evidence="3 5">CC28-63</strain>
        <strain evidence="2">CC28-69</strain>
    </source>
</reference>
<name>A0A9Q2NS96_9RHOB</name>
<dbReference type="AlphaFoldDB" id="A0A9Q2NS96"/>
<evidence type="ECO:0000313" key="3">
    <source>
        <dbReference type="EMBL" id="MBM2417392.1"/>
    </source>
</evidence>